<proteinExistence type="predicted"/>
<comment type="caution">
    <text evidence="1">The sequence shown here is derived from an EMBL/GenBank/DDBJ whole genome shotgun (WGS) entry which is preliminary data.</text>
</comment>
<sequence length="67" mass="7659">MFVRTCVDWQVSPDNWIAAVLSPDCCVKCFADEFQHARLFPTSGSRWLLLEVELFGVWHRSAQLTSG</sequence>
<keyword evidence="2" id="KW-1185">Reference proteome</keyword>
<dbReference type="Proteomes" id="UP001469553">
    <property type="component" value="Unassembled WGS sequence"/>
</dbReference>
<evidence type="ECO:0000313" key="2">
    <source>
        <dbReference type="Proteomes" id="UP001469553"/>
    </source>
</evidence>
<organism evidence="1 2">
    <name type="scientific">Ameca splendens</name>
    <dbReference type="NCBI Taxonomy" id="208324"/>
    <lineage>
        <taxon>Eukaryota</taxon>
        <taxon>Metazoa</taxon>
        <taxon>Chordata</taxon>
        <taxon>Craniata</taxon>
        <taxon>Vertebrata</taxon>
        <taxon>Euteleostomi</taxon>
        <taxon>Actinopterygii</taxon>
        <taxon>Neopterygii</taxon>
        <taxon>Teleostei</taxon>
        <taxon>Neoteleostei</taxon>
        <taxon>Acanthomorphata</taxon>
        <taxon>Ovalentaria</taxon>
        <taxon>Atherinomorphae</taxon>
        <taxon>Cyprinodontiformes</taxon>
        <taxon>Goodeidae</taxon>
        <taxon>Ameca</taxon>
    </lineage>
</organism>
<dbReference type="EMBL" id="JAHRIP010038348">
    <property type="protein sequence ID" value="MEQ2295232.1"/>
    <property type="molecule type" value="Genomic_DNA"/>
</dbReference>
<evidence type="ECO:0000313" key="1">
    <source>
        <dbReference type="EMBL" id="MEQ2295232.1"/>
    </source>
</evidence>
<reference evidence="1 2" key="1">
    <citation type="submission" date="2021-06" db="EMBL/GenBank/DDBJ databases">
        <authorList>
            <person name="Palmer J.M."/>
        </authorList>
    </citation>
    <scope>NUCLEOTIDE SEQUENCE [LARGE SCALE GENOMIC DNA]</scope>
    <source>
        <strain evidence="1 2">AS_MEX2019</strain>
        <tissue evidence="1">Muscle</tissue>
    </source>
</reference>
<accession>A0ABV0YNR7</accession>
<gene>
    <name evidence="1" type="ORF">AMECASPLE_011874</name>
</gene>
<name>A0ABV0YNR7_9TELE</name>
<protein>
    <submittedName>
        <fullName evidence="1">Uncharacterized protein</fullName>
    </submittedName>
</protein>